<dbReference type="GO" id="GO:0006633">
    <property type="term" value="P:fatty acid biosynthetic process"/>
    <property type="evidence" value="ECO:0007669"/>
    <property type="project" value="TreeGrafter"/>
</dbReference>
<dbReference type="PIRSF" id="PIRSF018072">
    <property type="entry name" value="UCP018072"/>
    <property type="match status" value="1"/>
</dbReference>
<dbReference type="GO" id="GO:0019171">
    <property type="term" value="F:(3R)-hydroxyacyl-[acyl-carrier-protein] dehydratase activity"/>
    <property type="evidence" value="ECO:0007669"/>
    <property type="project" value="TreeGrafter"/>
</dbReference>
<feature type="domain" description="FAS1-like dehydratase" evidence="2">
    <location>
        <begin position="8"/>
        <end position="137"/>
    </location>
</feature>
<dbReference type="InterPro" id="IPR029069">
    <property type="entry name" value="HotDog_dom_sf"/>
</dbReference>
<dbReference type="RefSeq" id="WP_127046785.1">
    <property type="nucleotide sequence ID" value="NZ_RZGZ01000001.1"/>
</dbReference>
<dbReference type="Gene3D" id="3.10.129.10">
    <property type="entry name" value="Hotdog Thioesterase"/>
    <property type="match status" value="1"/>
</dbReference>
<keyword evidence="4" id="KW-1185">Reference proteome</keyword>
<gene>
    <name evidence="3" type="ORF">ELQ94_02415</name>
</gene>
<dbReference type="CDD" id="cd03441">
    <property type="entry name" value="R_hydratase_like"/>
    <property type="match status" value="1"/>
</dbReference>
<evidence type="ECO:0000313" key="3">
    <source>
        <dbReference type="EMBL" id="RUR03416.1"/>
    </source>
</evidence>
<dbReference type="InterPro" id="IPR050965">
    <property type="entry name" value="UPF0336/Enoyl-CoA_hydratase"/>
</dbReference>
<dbReference type="PANTHER" id="PTHR43437">
    <property type="entry name" value="HYDROXYACYL-THIOESTER DEHYDRATASE TYPE 2, MITOCHONDRIAL-RELATED"/>
    <property type="match status" value="1"/>
</dbReference>
<evidence type="ECO:0000256" key="1">
    <source>
        <dbReference type="HAMAP-Rule" id="MF_00799"/>
    </source>
</evidence>
<accession>A0A3S0XA20</accession>
<evidence type="ECO:0000313" key="4">
    <source>
        <dbReference type="Proteomes" id="UP000274909"/>
    </source>
</evidence>
<dbReference type="InterPro" id="IPR016709">
    <property type="entry name" value="HadA-like"/>
</dbReference>
<dbReference type="AlphaFoldDB" id="A0A3S0XA20"/>
<dbReference type="EMBL" id="RZGZ01000001">
    <property type="protein sequence ID" value="RUR03416.1"/>
    <property type="molecule type" value="Genomic_DNA"/>
</dbReference>
<dbReference type="Pfam" id="PF13452">
    <property type="entry name" value="FAS1_DH_region"/>
    <property type="match status" value="1"/>
</dbReference>
<dbReference type="InterPro" id="IPR039569">
    <property type="entry name" value="FAS1-like_DH_region"/>
</dbReference>
<comment type="similarity">
    <text evidence="1">Belongs to the UPF0336 family.</text>
</comment>
<proteinExistence type="inferred from homology"/>
<dbReference type="SUPFAM" id="SSF54637">
    <property type="entry name" value="Thioesterase/thiol ester dehydrase-isomerase"/>
    <property type="match status" value="1"/>
</dbReference>
<name>A0A3S0XA20_9MICO</name>
<dbReference type="HAMAP" id="MF_00799">
    <property type="entry name" value="UPF0336"/>
    <property type="match status" value="1"/>
</dbReference>
<dbReference type="OrthoDB" id="5415111at2"/>
<protein>
    <recommendedName>
        <fullName evidence="1">UPF0336 protein ELQ94_02415</fullName>
    </recommendedName>
</protein>
<organism evidence="3 4">
    <name type="scientific">Labedella endophytica</name>
    <dbReference type="NCBI Taxonomy" id="1523160"/>
    <lineage>
        <taxon>Bacteria</taxon>
        <taxon>Bacillati</taxon>
        <taxon>Actinomycetota</taxon>
        <taxon>Actinomycetes</taxon>
        <taxon>Micrococcales</taxon>
        <taxon>Microbacteriaceae</taxon>
        <taxon>Labedella</taxon>
    </lineage>
</organism>
<sequence length="148" mass="15589">MSVNPAIQGREFPPVAPYLVGREKVREFARAVLATSPLHSDPEAARAAGYADVVAPPTFAVVIQEATLAQLLAEPDTGIDFTRVVHGDQRFTFGRPIVAGDELTATLRVASVKSLGAHSMVTAETTVTDPDGAHVVTAISTLVVRGDE</sequence>
<dbReference type="Proteomes" id="UP000274909">
    <property type="component" value="Unassembled WGS sequence"/>
</dbReference>
<dbReference type="PANTHER" id="PTHR43437:SF3">
    <property type="entry name" value="HYDROXYACYL-THIOESTER DEHYDRATASE TYPE 2, MITOCHONDRIAL"/>
    <property type="match status" value="1"/>
</dbReference>
<reference evidence="3 4" key="1">
    <citation type="submission" date="2018-12" db="EMBL/GenBank/DDBJ databases">
        <authorList>
            <person name="Li F."/>
        </authorList>
    </citation>
    <scope>NUCLEOTIDE SEQUENCE [LARGE SCALE GENOMIC DNA]</scope>
    <source>
        <strain evidence="3 4">EGI 6500705</strain>
    </source>
</reference>
<comment type="caution">
    <text evidence="3">The sequence shown here is derived from an EMBL/GenBank/DDBJ whole genome shotgun (WGS) entry which is preliminary data.</text>
</comment>
<evidence type="ECO:0000259" key="2">
    <source>
        <dbReference type="Pfam" id="PF13452"/>
    </source>
</evidence>